<dbReference type="InterPro" id="IPR025857">
    <property type="entry name" value="MacB_PCD"/>
</dbReference>
<reference evidence="14" key="2">
    <citation type="journal article" date="2023" name="PLoS ONE">
        <title>Philodulcilactobacillus myokoensis gen. nov., sp. nov., a fructophilic, acidophilic, and agar-phobic lactic acid bacterium isolated from fermented vegetable extracts.</title>
        <authorList>
            <person name="Kouya T."/>
            <person name="Ishiyama Y."/>
            <person name="Ohashi S."/>
            <person name="Kumakubo R."/>
            <person name="Yamazaki T."/>
            <person name="Otaki T."/>
        </authorList>
    </citation>
    <scope>NUCLEOTIDE SEQUENCE</scope>
    <source>
        <strain evidence="14">WR16-4</strain>
    </source>
</reference>
<evidence type="ECO:0000256" key="1">
    <source>
        <dbReference type="ARBA" id="ARBA00004651"/>
    </source>
</evidence>
<reference evidence="14" key="1">
    <citation type="submission" date="2022-07" db="EMBL/GenBank/DDBJ databases">
        <authorList>
            <person name="Kouya T."/>
            <person name="Ishiyama Y."/>
        </authorList>
    </citation>
    <scope>NUCLEOTIDE SEQUENCE</scope>
    <source>
        <strain evidence="14">WR16-4</strain>
    </source>
</reference>
<feature type="domain" description="ABC3 transporter permease C-terminal" evidence="12">
    <location>
        <begin position="236"/>
        <end position="348"/>
    </location>
</feature>
<evidence type="ECO:0000256" key="2">
    <source>
        <dbReference type="ARBA" id="ARBA00008697"/>
    </source>
</evidence>
<dbReference type="Proteomes" id="UP001144204">
    <property type="component" value="Unassembled WGS sequence"/>
</dbReference>
<evidence type="ECO:0000256" key="7">
    <source>
        <dbReference type="ARBA" id="ARBA00022692"/>
    </source>
</evidence>
<dbReference type="Pfam" id="PF12704">
    <property type="entry name" value="MacB_PCD"/>
    <property type="match status" value="1"/>
</dbReference>
<evidence type="ECO:0000256" key="5">
    <source>
        <dbReference type="ARBA" id="ARBA00022448"/>
    </source>
</evidence>
<comment type="subcellular location">
    <subcellularLocation>
        <location evidence="1">Cell membrane</location>
        <topology evidence="1">Multi-pass membrane protein</topology>
    </subcellularLocation>
</comment>
<proteinExistence type="inferred from homology"/>
<evidence type="ECO:0000256" key="3">
    <source>
        <dbReference type="ARBA" id="ARBA00011131"/>
    </source>
</evidence>
<comment type="subunit">
    <text evidence="3">The complex is composed of two ATP-binding proteins (HrtA), two transmembrane proteins (HrtB) and a solute-binding protein.</text>
</comment>
<evidence type="ECO:0000256" key="4">
    <source>
        <dbReference type="ARBA" id="ARBA00016962"/>
    </source>
</evidence>
<feature type="transmembrane region" description="Helical" evidence="11">
    <location>
        <begin position="15"/>
        <end position="40"/>
    </location>
</feature>
<keyword evidence="15" id="KW-1185">Reference proteome</keyword>
<evidence type="ECO:0000259" key="13">
    <source>
        <dbReference type="Pfam" id="PF12704"/>
    </source>
</evidence>
<sequence length="355" mass="38900">MFLAIKEMKHSKFRYGLIITVIVLIAYLIFVLTGLAYGLAESNRQAIDSWNANQVVLNSDADGALQQSTITSNQAKQIKSQPGQAQIGQISVNAQKKNQKTSASMVGINSNQFIYQNVNIIQGRKFKHQNEVIVDQSMVQNNGYHLGDHFKVSNNSPTFKIVGITKNAKLNVAPVIYSSMGDFRKVKFGSRNVNNISAVIMKHNLKQGKINGLEKISIQQMIQKIPGYSAQNSTFIFMIGFLLLITVIIIAIFLYILTMQKIPYFAVLKVQGIATKYLVKNVIGQSLLITILGIIISGILTGLTAMIIPSAVPIIFNYPLIFGAAGLIILMSIIGSIIPTRSIMKIDPAKAIGGN</sequence>
<dbReference type="GO" id="GO:0005886">
    <property type="term" value="C:plasma membrane"/>
    <property type="evidence" value="ECO:0007669"/>
    <property type="project" value="UniProtKB-SubCell"/>
</dbReference>
<feature type="transmembrane region" description="Helical" evidence="11">
    <location>
        <begin position="286"/>
        <end position="308"/>
    </location>
</feature>
<keyword evidence="6" id="KW-1003">Cell membrane</keyword>
<dbReference type="InterPro" id="IPR003838">
    <property type="entry name" value="ABC3_permease_C"/>
</dbReference>
<organism evidence="14 15">
    <name type="scientific">Philodulcilactobacillus myokoensis</name>
    <dbReference type="NCBI Taxonomy" id="2929573"/>
    <lineage>
        <taxon>Bacteria</taxon>
        <taxon>Bacillati</taxon>
        <taxon>Bacillota</taxon>
        <taxon>Bacilli</taxon>
        <taxon>Lactobacillales</taxon>
        <taxon>Lactobacillaceae</taxon>
        <taxon>Philodulcilactobacillus</taxon>
    </lineage>
</organism>
<evidence type="ECO:0000256" key="9">
    <source>
        <dbReference type="ARBA" id="ARBA00023136"/>
    </source>
</evidence>
<keyword evidence="7 11" id="KW-0812">Transmembrane</keyword>
<comment type="similarity">
    <text evidence="2">Belongs to the ABC-4 integral membrane protein family. HrtB subfamily.</text>
</comment>
<evidence type="ECO:0000313" key="15">
    <source>
        <dbReference type="Proteomes" id="UP001144204"/>
    </source>
</evidence>
<feature type="transmembrane region" description="Helical" evidence="11">
    <location>
        <begin position="314"/>
        <end position="338"/>
    </location>
</feature>
<gene>
    <name evidence="14" type="ORF">WR164_02260</name>
</gene>
<protein>
    <recommendedName>
        <fullName evidence="4">Putative hemin transport system permease protein HrtB</fullName>
    </recommendedName>
</protein>
<comment type="function">
    <text evidence="10">Part of the ABC transporter complex hrt involved in hemin import. Responsible for the translocation of the substrate across the membrane.</text>
</comment>
<dbReference type="EMBL" id="BRPL01000002">
    <property type="protein sequence ID" value="GLB46247.1"/>
    <property type="molecule type" value="Genomic_DNA"/>
</dbReference>
<evidence type="ECO:0000259" key="12">
    <source>
        <dbReference type="Pfam" id="PF02687"/>
    </source>
</evidence>
<keyword evidence="8 11" id="KW-1133">Transmembrane helix</keyword>
<keyword evidence="5" id="KW-0813">Transport</keyword>
<dbReference type="InterPro" id="IPR051125">
    <property type="entry name" value="ABC-4/HrtB_transporter"/>
</dbReference>
<evidence type="ECO:0000256" key="6">
    <source>
        <dbReference type="ARBA" id="ARBA00022475"/>
    </source>
</evidence>
<comment type="caution">
    <text evidence="14">The sequence shown here is derived from an EMBL/GenBank/DDBJ whole genome shotgun (WGS) entry which is preliminary data.</text>
</comment>
<evidence type="ECO:0000313" key="14">
    <source>
        <dbReference type="EMBL" id="GLB46247.1"/>
    </source>
</evidence>
<accession>A0A9W6AZ73</accession>
<dbReference type="Pfam" id="PF02687">
    <property type="entry name" value="FtsX"/>
    <property type="match status" value="1"/>
</dbReference>
<feature type="domain" description="MacB-like periplasmic core" evidence="13">
    <location>
        <begin position="20"/>
        <end position="194"/>
    </location>
</feature>
<feature type="transmembrane region" description="Helical" evidence="11">
    <location>
        <begin position="234"/>
        <end position="256"/>
    </location>
</feature>
<name>A0A9W6AZ73_9LACO</name>
<evidence type="ECO:0000256" key="8">
    <source>
        <dbReference type="ARBA" id="ARBA00022989"/>
    </source>
</evidence>
<dbReference type="RefSeq" id="WP_286135703.1">
    <property type="nucleotide sequence ID" value="NZ_BRPL01000002.1"/>
</dbReference>
<evidence type="ECO:0000256" key="10">
    <source>
        <dbReference type="ARBA" id="ARBA00024973"/>
    </source>
</evidence>
<dbReference type="AlphaFoldDB" id="A0A9W6AZ73"/>
<dbReference type="PANTHER" id="PTHR43738">
    <property type="entry name" value="ABC TRANSPORTER, MEMBRANE PROTEIN"/>
    <property type="match status" value="1"/>
</dbReference>
<evidence type="ECO:0000256" key="11">
    <source>
        <dbReference type="SAM" id="Phobius"/>
    </source>
</evidence>
<dbReference type="PANTHER" id="PTHR43738:SF1">
    <property type="entry name" value="HEMIN TRANSPORT SYSTEM PERMEASE PROTEIN HRTB-RELATED"/>
    <property type="match status" value="1"/>
</dbReference>
<keyword evidence="9 11" id="KW-0472">Membrane</keyword>